<dbReference type="PANTHER" id="PTHR36974:SF1">
    <property type="entry name" value="DOXX FAMILY MEMBRANE PROTEIN"/>
    <property type="match status" value="1"/>
</dbReference>
<evidence type="ECO:0000256" key="3">
    <source>
        <dbReference type="ARBA" id="ARBA00022989"/>
    </source>
</evidence>
<sequence>MILPLPWHLYLMALLYIMAGLNHFRKPRMYLKIIPPYFPKPELLNKISGFAEILLGILLCFPLFTKFAVAGIIALLIAVFPANLYMYQNSKAGFGLPKYILLLRLPLQALLMIWACLYICLE</sequence>
<protein>
    <submittedName>
        <fullName evidence="6">Membrane protein</fullName>
    </submittedName>
</protein>
<keyword evidence="2 5" id="KW-0812">Transmembrane</keyword>
<keyword evidence="3 5" id="KW-1133">Transmembrane helix</keyword>
<evidence type="ECO:0000256" key="5">
    <source>
        <dbReference type="SAM" id="Phobius"/>
    </source>
</evidence>
<feature type="transmembrane region" description="Helical" evidence="5">
    <location>
        <begin position="99"/>
        <end position="121"/>
    </location>
</feature>
<gene>
    <name evidence="6" type="ORF">J2X31_001991</name>
</gene>
<feature type="transmembrane region" description="Helical" evidence="5">
    <location>
        <begin position="53"/>
        <end position="79"/>
    </location>
</feature>
<feature type="transmembrane region" description="Helical" evidence="5">
    <location>
        <begin position="6"/>
        <end position="24"/>
    </location>
</feature>
<evidence type="ECO:0000313" key="7">
    <source>
        <dbReference type="Proteomes" id="UP001255185"/>
    </source>
</evidence>
<keyword evidence="4 5" id="KW-0472">Membrane</keyword>
<proteinExistence type="predicted"/>
<reference evidence="6 7" key="1">
    <citation type="submission" date="2023-07" db="EMBL/GenBank/DDBJ databases">
        <title>Sorghum-associated microbial communities from plants grown in Nebraska, USA.</title>
        <authorList>
            <person name="Schachtman D."/>
        </authorList>
    </citation>
    <scope>NUCLEOTIDE SEQUENCE [LARGE SCALE GENOMIC DNA]</scope>
    <source>
        <strain evidence="6 7">3773</strain>
    </source>
</reference>
<dbReference type="InterPro" id="IPR032808">
    <property type="entry name" value="DoxX"/>
</dbReference>
<evidence type="ECO:0000256" key="1">
    <source>
        <dbReference type="ARBA" id="ARBA00004141"/>
    </source>
</evidence>
<evidence type="ECO:0000313" key="6">
    <source>
        <dbReference type="EMBL" id="MDR6967977.1"/>
    </source>
</evidence>
<accession>A0ABU1TQB6</accession>
<organism evidence="6 7">
    <name type="scientific">Flavobacterium arsenatis</name>
    <dbReference type="NCBI Taxonomy" id="1484332"/>
    <lineage>
        <taxon>Bacteria</taxon>
        <taxon>Pseudomonadati</taxon>
        <taxon>Bacteroidota</taxon>
        <taxon>Flavobacteriia</taxon>
        <taxon>Flavobacteriales</taxon>
        <taxon>Flavobacteriaceae</taxon>
        <taxon>Flavobacterium</taxon>
    </lineage>
</organism>
<comment type="caution">
    <text evidence="6">The sequence shown here is derived from an EMBL/GenBank/DDBJ whole genome shotgun (WGS) entry which is preliminary data.</text>
</comment>
<dbReference type="EMBL" id="JAVDVI010000007">
    <property type="protein sequence ID" value="MDR6967977.1"/>
    <property type="molecule type" value="Genomic_DNA"/>
</dbReference>
<evidence type="ECO:0000256" key="4">
    <source>
        <dbReference type="ARBA" id="ARBA00023136"/>
    </source>
</evidence>
<name>A0ABU1TQB6_9FLAO</name>
<dbReference type="Pfam" id="PF07681">
    <property type="entry name" value="DoxX"/>
    <property type="match status" value="1"/>
</dbReference>
<comment type="subcellular location">
    <subcellularLocation>
        <location evidence="1">Membrane</location>
        <topology evidence="1">Multi-pass membrane protein</topology>
    </subcellularLocation>
</comment>
<evidence type="ECO:0000256" key="2">
    <source>
        <dbReference type="ARBA" id="ARBA00022692"/>
    </source>
</evidence>
<keyword evidence="7" id="KW-1185">Reference proteome</keyword>
<dbReference type="Proteomes" id="UP001255185">
    <property type="component" value="Unassembled WGS sequence"/>
</dbReference>
<dbReference type="RefSeq" id="WP_310026369.1">
    <property type="nucleotide sequence ID" value="NZ_JAVDVI010000007.1"/>
</dbReference>
<dbReference type="PANTHER" id="PTHR36974">
    <property type="entry name" value="MEMBRANE PROTEIN-RELATED"/>
    <property type="match status" value="1"/>
</dbReference>